<feature type="compositionally biased region" description="Polar residues" evidence="1">
    <location>
        <begin position="68"/>
        <end position="78"/>
    </location>
</feature>
<evidence type="ECO:0000256" key="1">
    <source>
        <dbReference type="SAM" id="MobiDB-lite"/>
    </source>
</evidence>
<accession>A0A4Z1L6G2</accession>
<feature type="compositionally biased region" description="Polar residues" evidence="1">
    <location>
        <begin position="25"/>
        <end position="48"/>
    </location>
</feature>
<evidence type="ECO:0000313" key="2">
    <source>
        <dbReference type="EMBL" id="TGO92422.1"/>
    </source>
</evidence>
<feature type="compositionally biased region" description="Low complexity" evidence="1">
    <location>
        <begin position="79"/>
        <end position="95"/>
    </location>
</feature>
<dbReference type="AlphaFoldDB" id="A0A4Z1L6G2"/>
<dbReference type="EMBL" id="PQXO01000003">
    <property type="protein sequence ID" value="TGO92422.1"/>
    <property type="molecule type" value="Genomic_DNA"/>
</dbReference>
<protein>
    <submittedName>
        <fullName evidence="2">Uncharacterized protein</fullName>
    </submittedName>
</protein>
<dbReference type="Proteomes" id="UP000297280">
    <property type="component" value="Unassembled WGS sequence"/>
</dbReference>
<name>A0A4Z1L6G2_9HELO</name>
<reference evidence="2 3" key="1">
    <citation type="submission" date="2017-12" db="EMBL/GenBank/DDBJ databases">
        <title>Comparative genomics of Botrytis spp.</title>
        <authorList>
            <person name="Valero-Jimenez C.A."/>
            <person name="Tapia P."/>
            <person name="Veloso J."/>
            <person name="Silva-Moreno E."/>
            <person name="Staats M."/>
            <person name="Valdes J.H."/>
            <person name="Van Kan J.A.L."/>
        </authorList>
    </citation>
    <scope>NUCLEOTIDE SEQUENCE [LARGE SCALE GENOMIC DNA]</scope>
    <source>
        <strain evidence="2 3">MUCL3349</strain>
    </source>
</reference>
<keyword evidence="3" id="KW-1185">Reference proteome</keyword>
<gene>
    <name evidence="2" type="ORF">BPOR_0003g00200</name>
</gene>
<evidence type="ECO:0000313" key="3">
    <source>
        <dbReference type="Proteomes" id="UP000297280"/>
    </source>
</evidence>
<dbReference type="OrthoDB" id="3556059at2759"/>
<sequence length="227" mass="24443">MDQTPKPSQSPLDKATIDGEILKTSPATSSNHETQIATPTASIAATQRSSDKTKTSGKTMTPPPETPFSRNTESATQQTAPSLSTLSSLTSSHTTPLLPSPPDFFDSIAAVAPYTTTPHLGTYMHQFPTSSMRTRITRRCGRCITGCEFKTCSQRVSDDCIEKGHGSPTDASIFRPRLLDEHVRFPFPRMDNATSGIQATGHAVVDDESEAVCSYDNDTTIPIASGY</sequence>
<proteinExistence type="predicted"/>
<comment type="caution">
    <text evidence="2">The sequence shown here is derived from an EMBL/GenBank/DDBJ whole genome shotgun (WGS) entry which is preliminary data.</text>
</comment>
<organism evidence="2 3">
    <name type="scientific">Botrytis porri</name>
    <dbReference type="NCBI Taxonomy" id="87229"/>
    <lineage>
        <taxon>Eukaryota</taxon>
        <taxon>Fungi</taxon>
        <taxon>Dikarya</taxon>
        <taxon>Ascomycota</taxon>
        <taxon>Pezizomycotina</taxon>
        <taxon>Leotiomycetes</taxon>
        <taxon>Helotiales</taxon>
        <taxon>Sclerotiniaceae</taxon>
        <taxon>Botrytis</taxon>
    </lineage>
</organism>
<feature type="compositionally biased region" description="Polar residues" evidence="1">
    <location>
        <begin position="1"/>
        <end position="11"/>
    </location>
</feature>
<feature type="region of interest" description="Disordered" evidence="1">
    <location>
        <begin position="1"/>
        <end position="95"/>
    </location>
</feature>